<proteinExistence type="predicted"/>
<dbReference type="AlphaFoldDB" id="A0A231V263"/>
<evidence type="ECO:0000256" key="1">
    <source>
        <dbReference type="ARBA" id="ARBA00022729"/>
    </source>
</evidence>
<organism evidence="3 4">
    <name type="scientific">Notoacmeibacter marinus</name>
    <dbReference type="NCBI Taxonomy" id="1876515"/>
    <lineage>
        <taxon>Bacteria</taxon>
        <taxon>Pseudomonadati</taxon>
        <taxon>Pseudomonadota</taxon>
        <taxon>Alphaproteobacteria</taxon>
        <taxon>Hyphomicrobiales</taxon>
        <taxon>Notoacmeibacteraceae</taxon>
        <taxon>Notoacmeibacter</taxon>
    </lineage>
</organism>
<accession>A0A231V263</accession>
<evidence type="ECO:0000313" key="4">
    <source>
        <dbReference type="Proteomes" id="UP000215405"/>
    </source>
</evidence>
<dbReference type="InterPro" id="IPR025232">
    <property type="entry name" value="DUF4174"/>
</dbReference>
<keyword evidence="4" id="KW-1185">Reference proteome</keyword>
<feature type="domain" description="DUF4174" evidence="2">
    <location>
        <begin position="44"/>
        <end position="157"/>
    </location>
</feature>
<protein>
    <recommendedName>
        <fullName evidence="2">DUF4174 domain-containing protein</fullName>
    </recommendedName>
</protein>
<sequence>MSLPATGAASARCRHMIRTALILAAGFFAFDNLLPQVSPAHGRPLSTLKWEKRPLLIFAPDAGQADRQWSILQQSSDGLKDRDMVVLTITDRVDVRHGPAPTDLSAAGLRAYYDVPQDRYESILIGKDGTRKALWRDPVEAVAIFRIVDAMPMRQREMIDD</sequence>
<evidence type="ECO:0000313" key="3">
    <source>
        <dbReference type="EMBL" id="OXT02278.1"/>
    </source>
</evidence>
<keyword evidence="1" id="KW-0732">Signal</keyword>
<dbReference type="Pfam" id="PF13778">
    <property type="entry name" value="DUF4174"/>
    <property type="match status" value="1"/>
</dbReference>
<dbReference type="Proteomes" id="UP000215405">
    <property type="component" value="Unassembled WGS sequence"/>
</dbReference>
<dbReference type="EMBL" id="NBYO01000001">
    <property type="protein sequence ID" value="OXT02278.1"/>
    <property type="molecule type" value="Genomic_DNA"/>
</dbReference>
<name>A0A231V263_9HYPH</name>
<gene>
    <name evidence="3" type="ORF">B7H23_05045</name>
</gene>
<comment type="caution">
    <text evidence="3">The sequence shown here is derived from an EMBL/GenBank/DDBJ whole genome shotgun (WGS) entry which is preliminary data.</text>
</comment>
<evidence type="ECO:0000259" key="2">
    <source>
        <dbReference type="Pfam" id="PF13778"/>
    </source>
</evidence>
<reference evidence="4" key="1">
    <citation type="journal article" date="2017" name="Int. J. Syst. Evol. Microbiol.">
        <title>Notoacmeibacter marinus gen. nov., sp. nov., isolated from the gut of a limpet and proposal of Notoacmeibacteraceae fam. nov. in the order Rhizobiales of the class Alphaproteobacteria.</title>
        <authorList>
            <person name="Huang Z."/>
            <person name="Guo F."/>
            <person name="Lai Q."/>
        </authorList>
    </citation>
    <scope>NUCLEOTIDE SEQUENCE [LARGE SCALE GENOMIC DNA]</scope>
    <source>
        <strain evidence="4">XMTR2A4</strain>
    </source>
</reference>